<organism evidence="2 3">
    <name type="scientific">Microbacterium paludicola</name>
    <dbReference type="NCBI Taxonomy" id="300019"/>
    <lineage>
        <taxon>Bacteria</taxon>
        <taxon>Bacillati</taxon>
        <taxon>Actinomycetota</taxon>
        <taxon>Actinomycetes</taxon>
        <taxon>Micrococcales</taxon>
        <taxon>Microbacteriaceae</taxon>
        <taxon>Microbacterium</taxon>
    </lineage>
</organism>
<evidence type="ECO:0000256" key="1">
    <source>
        <dbReference type="SAM" id="Phobius"/>
    </source>
</evidence>
<gene>
    <name evidence="2" type="ORF">E4U02_12430</name>
</gene>
<feature type="transmembrane region" description="Helical" evidence="1">
    <location>
        <begin position="31"/>
        <end position="53"/>
    </location>
</feature>
<comment type="caution">
    <text evidence="2">The sequence shown here is derived from an EMBL/GenBank/DDBJ whole genome shotgun (WGS) entry which is preliminary data.</text>
</comment>
<sequence>MSSRAPFPAEGGVPADPLAAEQVAVRRSPRYGVFAALGAALGVIVAMILATAFDGTSDPSPFTEVVYSPSQAFGFILLWCVPAGILVTMSIALLLEWTIGRRTRRVAVVHETVAE</sequence>
<keyword evidence="1" id="KW-0472">Membrane</keyword>
<feature type="transmembrane region" description="Helical" evidence="1">
    <location>
        <begin position="73"/>
        <end position="95"/>
    </location>
</feature>
<evidence type="ECO:0000313" key="2">
    <source>
        <dbReference type="EMBL" id="TFU32084.1"/>
    </source>
</evidence>
<reference evidence="2 3" key="1">
    <citation type="submission" date="2019-03" db="EMBL/GenBank/DDBJ databases">
        <title>Diversity of the mouse oral microbiome.</title>
        <authorList>
            <person name="Joseph S."/>
            <person name="Aduse-Opoku J."/>
            <person name="Curtis M."/>
            <person name="Wade W."/>
            <person name="Hashim A."/>
        </authorList>
    </citation>
    <scope>NUCLEOTIDE SEQUENCE [LARGE SCALE GENOMIC DNA]</scope>
    <source>
        <strain evidence="2 3">P1012</strain>
    </source>
</reference>
<dbReference type="EMBL" id="SPQB01000036">
    <property type="protein sequence ID" value="TFU32084.1"/>
    <property type="molecule type" value="Genomic_DNA"/>
</dbReference>
<dbReference type="OrthoDB" id="5125407at2"/>
<evidence type="ECO:0000313" key="3">
    <source>
        <dbReference type="Proteomes" id="UP000298358"/>
    </source>
</evidence>
<name>A0A4Y9FSA8_9MICO</name>
<dbReference type="RefSeq" id="WP_135115154.1">
    <property type="nucleotide sequence ID" value="NZ_JADGLL010000036.1"/>
</dbReference>
<accession>A0A4Y9FSA8</accession>
<keyword evidence="1" id="KW-1133">Transmembrane helix</keyword>
<dbReference type="Proteomes" id="UP000298358">
    <property type="component" value="Unassembled WGS sequence"/>
</dbReference>
<dbReference type="AlphaFoldDB" id="A0A4Y9FSA8"/>
<proteinExistence type="predicted"/>
<keyword evidence="1" id="KW-0812">Transmembrane</keyword>
<protein>
    <submittedName>
        <fullName evidence="2">Potassium transporter Trk</fullName>
    </submittedName>
</protein>
<keyword evidence="3" id="KW-1185">Reference proteome</keyword>